<feature type="domain" description="RNase H type-1" evidence="2">
    <location>
        <begin position="714"/>
        <end position="838"/>
    </location>
</feature>
<evidence type="ECO:0000259" key="3">
    <source>
        <dbReference type="Pfam" id="PF13966"/>
    </source>
</evidence>
<evidence type="ECO:0000313" key="5">
    <source>
        <dbReference type="Proteomes" id="UP000195402"/>
    </source>
</evidence>
<evidence type="ECO:0000259" key="2">
    <source>
        <dbReference type="Pfam" id="PF13456"/>
    </source>
</evidence>
<dbReference type="InterPro" id="IPR005135">
    <property type="entry name" value="Endo/exonuclease/phosphatase"/>
</dbReference>
<dbReference type="PANTHER" id="PTHR33710">
    <property type="entry name" value="BNAC02G09200D PROTEIN"/>
    <property type="match status" value="1"/>
</dbReference>
<feature type="domain" description="Endonuclease/exonuclease/phosphatase" evidence="1">
    <location>
        <begin position="17"/>
        <end position="229"/>
    </location>
</feature>
<dbReference type="EMBL" id="MVGT01000012">
    <property type="protein sequence ID" value="OVA20918.1"/>
    <property type="molecule type" value="Genomic_DNA"/>
</dbReference>
<dbReference type="AlphaFoldDB" id="A0A200RDY7"/>
<dbReference type="GO" id="GO:0004527">
    <property type="term" value="F:exonuclease activity"/>
    <property type="evidence" value="ECO:0007669"/>
    <property type="project" value="UniProtKB-KW"/>
</dbReference>
<dbReference type="OrthoDB" id="1001388at2759"/>
<dbReference type="Pfam" id="PF13966">
    <property type="entry name" value="zf-RVT"/>
    <property type="match status" value="1"/>
</dbReference>
<dbReference type="PANTHER" id="PTHR33710:SF79">
    <property type="entry name" value="OS06G0205337 PROTEIN"/>
    <property type="match status" value="1"/>
</dbReference>
<comment type="caution">
    <text evidence="4">The sequence shown here is derived from an EMBL/GenBank/DDBJ whole genome shotgun (WGS) entry which is preliminary data.</text>
</comment>
<dbReference type="InParanoid" id="A0A200RDY7"/>
<accession>A0A200RDY7</accession>
<reference evidence="4 5" key="1">
    <citation type="journal article" date="2017" name="Mol. Plant">
        <title>The Genome of Medicinal Plant Macleaya cordata Provides New Insights into Benzylisoquinoline Alkaloids Metabolism.</title>
        <authorList>
            <person name="Liu X."/>
            <person name="Liu Y."/>
            <person name="Huang P."/>
            <person name="Ma Y."/>
            <person name="Qing Z."/>
            <person name="Tang Q."/>
            <person name="Cao H."/>
            <person name="Cheng P."/>
            <person name="Zheng Y."/>
            <person name="Yuan Z."/>
            <person name="Zhou Y."/>
            <person name="Liu J."/>
            <person name="Tang Z."/>
            <person name="Zhuo Y."/>
            <person name="Zhang Y."/>
            <person name="Yu L."/>
            <person name="Huang J."/>
            <person name="Yang P."/>
            <person name="Peng Q."/>
            <person name="Zhang J."/>
            <person name="Jiang W."/>
            <person name="Zhang Z."/>
            <person name="Lin K."/>
            <person name="Ro D.K."/>
            <person name="Chen X."/>
            <person name="Xiong X."/>
            <person name="Shang Y."/>
            <person name="Huang S."/>
            <person name="Zeng J."/>
        </authorList>
    </citation>
    <scope>NUCLEOTIDE SEQUENCE [LARGE SCALE GENOMIC DNA]</scope>
    <source>
        <strain evidence="5">cv. BLH2017</strain>
        <tissue evidence="4">Root</tissue>
    </source>
</reference>
<keyword evidence="4" id="KW-0378">Hydrolase</keyword>
<dbReference type="InterPro" id="IPR002156">
    <property type="entry name" value="RNaseH_domain"/>
</dbReference>
<dbReference type="InterPro" id="IPR012337">
    <property type="entry name" value="RNaseH-like_sf"/>
</dbReference>
<dbReference type="STRING" id="56857.A0A200RDY7"/>
<dbReference type="GO" id="GO:0003676">
    <property type="term" value="F:nucleic acid binding"/>
    <property type="evidence" value="ECO:0007669"/>
    <property type="project" value="InterPro"/>
</dbReference>
<evidence type="ECO:0000313" key="4">
    <source>
        <dbReference type="EMBL" id="OVA20918.1"/>
    </source>
</evidence>
<protein>
    <submittedName>
        <fullName evidence="4">Endonuclease/exonuclease/phosphatase</fullName>
    </submittedName>
</protein>
<dbReference type="SUPFAM" id="SSF56219">
    <property type="entry name" value="DNase I-like"/>
    <property type="match status" value="1"/>
</dbReference>
<name>A0A200RDY7_MACCD</name>
<dbReference type="InterPro" id="IPR036691">
    <property type="entry name" value="Endo/exonu/phosph_ase_sf"/>
</dbReference>
<dbReference type="Pfam" id="PF03372">
    <property type="entry name" value="Exo_endo_phos"/>
    <property type="match status" value="1"/>
</dbReference>
<sequence>MGRGGCSRRAARSMLILSWNCRGAGNDPKILTLRSFLKSTRPNFLFLSETKMSLGKSSSVLSRLGFANHFCVPSSGRAGGLWLCWDDSILANVTSSSPNHIVLKVHASNDKPEWFLVCVYGSPYRNRRYNLWDFLESFSLSCLDPWVCVGDFNAISSPSEKIGGSGFDRKAAEDFNRVLDNCGLVDLGYNGPAYTWTNKRSKRFNICERLDKAYAETSWIQLFSYASVTHLPYINSDHCPILLNTNVVKRMRKPPVRFEAFWLHSDMFQDTLHQIWNESHNGDVLQKLAATLNKLKAWSRKTFGHVSSEITCVKGKLSILQNAAFTIKEILGIYSMWSGQLINFSKSSIYFSPKADLPTCNTILAILGVKTMEADDKYLGHNLLKPKSRIASYSELIDKCRSRLKGWMSSQLSHSGRGIMIQSTLGSMSNFWTVSKASTSSSVWAGILIGRNIIAPHVCWFIGNGSMVKIWEDPWVPTLPGFHVEGLPQASTEVTYVNELICSSSRHWNIHLLQHVFLPHEISAILNIRIPAEPCPDQLLWMRTPSGDFSTKSVYRCLADNEPSNSRTDSALLDWKRFWKMRGISPRVHLFLWRLLHNAIALKTNIAKRIPTTDTICQFCFSKEETVEHLFLHCDVTKQIWFLSPIGLPRNRAIFDKVAVVVKEVVHSAVQLFAEHNASYSDSVIKPPNFAAPHSAPKPPDPWTPPPIGTVKINVDGATATHSIAAGIVARSSSGDFIEGCCMYDGSWVGSNGALEAEARAFLKGLELARDLHAPSVIIEGDSKLLVSYLIDDRLKYPWRIRSSELDCKRLLSSLPITRIQHVSRNSNKVAHLLAKFAISNRSNYVWQGTIPSCIASSMLEDKNSISSN</sequence>
<dbReference type="InterPro" id="IPR026960">
    <property type="entry name" value="RVT-Znf"/>
</dbReference>
<keyword evidence="5" id="KW-1185">Reference proteome</keyword>
<gene>
    <name evidence="4" type="ORF">BVC80_811g3</name>
</gene>
<dbReference type="Proteomes" id="UP000195402">
    <property type="component" value="Unassembled WGS sequence"/>
</dbReference>
<organism evidence="4 5">
    <name type="scientific">Macleaya cordata</name>
    <name type="common">Five-seeded plume-poppy</name>
    <name type="synonym">Bocconia cordata</name>
    <dbReference type="NCBI Taxonomy" id="56857"/>
    <lineage>
        <taxon>Eukaryota</taxon>
        <taxon>Viridiplantae</taxon>
        <taxon>Streptophyta</taxon>
        <taxon>Embryophyta</taxon>
        <taxon>Tracheophyta</taxon>
        <taxon>Spermatophyta</taxon>
        <taxon>Magnoliopsida</taxon>
        <taxon>Ranunculales</taxon>
        <taxon>Papaveraceae</taxon>
        <taxon>Papaveroideae</taxon>
        <taxon>Macleaya</taxon>
    </lineage>
</organism>
<dbReference type="InterPro" id="IPR036397">
    <property type="entry name" value="RNaseH_sf"/>
</dbReference>
<feature type="domain" description="Reverse transcriptase zinc-binding" evidence="3">
    <location>
        <begin position="549"/>
        <end position="641"/>
    </location>
</feature>
<dbReference type="SUPFAM" id="SSF53098">
    <property type="entry name" value="Ribonuclease H-like"/>
    <property type="match status" value="1"/>
</dbReference>
<dbReference type="Gene3D" id="3.30.420.10">
    <property type="entry name" value="Ribonuclease H-like superfamily/Ribonuclease H"/>
    <property type="match status" value="1"/>
</dbReference>
<dbReference type="Pfam" id="PF13456">
    <property type="entry name" value="RVT_3"/>
    <property type="match status" value="1"/>
</dbReference>
<dbReference type="InterPro" id="IPR044730">
    <property type="entry name" value="RNase_H-like_dom_plant"/>
</dbReference>
<dbReference type="OMA" id="RFNICER"/>
<keyword evidence="4" id="KW-0255">Endonuclease</keyword>
<keyword evidence="4" id="KW-0540">Nuclease</keyword>
<proteinExistence type="predicted"/>
<dbReference type="CDD" id="cd06222">
    <property type="entry name" value="RNase_H_like"/>
    <property type="match status" value="1"/>
</dbReference>
<keyword evidence="4" id="KW-0269">Exonuclease</keyword>
<dbReference type="GO" id="GO:0004523">
    <property type="term" value="F:RNA-DNA hybrid ribonuclease activity"/>
    <property type="evidence" value="ECO:0007669"/>
    <property type="project" value="InterPro"/>
</dbReference>
<evidence type="ECO:0000259" key="1">
    <source>
        <dbReference type="Pfam" id="PF03372"/>
    </source>
</evidence>
<dbReference type="Gene3D" id="3.60.10.10">
    <property type="entry name" value="Endonuclease/exonuclease/phosphatase"/>
    <property type="match status" value="1"/>
</dbReference>